<dbReference type="SUPFAM" id="SSF63570">
    <property type="entry name" value="PABC (PABP) domain"/>
    <property type="match status" value="1"/>
</dbReference>
<reference evidence="3" key="1">
    <citation type="journal article" date="2021" name="J Fungi (Basel)">
        <title>Virulence traits and population genomics of the black yeast Aureobasidium melanogenum.</title>
        <authorList>
            <person name="Cernosa A."/>
            <person name="Sun X."/>
            <person name="Gostincar C."/>
            <person name="Fang C."/>
            <person name="Gunde-Cimerman N."/>
            <person name="Song Z."/>
        </authorList>
    </citation>
    <scope>NUCLEOTIDE SEQUENCE</scope>
    <source>
        <strain evidence="3">EXF-9911</strain>
    </source>
</reference>
<dbReference type="Pfam" id="PF00658">
    <property type="entry name" value="MLLE"/>
    <property type="match status" value="1"/>
</dbReference>
<dbReference type="Gene3D" id="1.10.1900.10">
    <property type="entry name" value="c-terminal domain of poly(a) binding protein"/>
    <property type="match status" value="1"/>
</dbReference>
<reference evidence="3" key="2">
    <citation type="submission" date="2021-08" db="EMBL/GenBank/DDBJ databases">
        <authorList>
            <person name="Gostincar C."/>
            <person name="Sun X."/>
            <person name="Song Z."/>
            <person name="Gunde-Cimerman N."/>
        </authorList>
    </citation>
    <scope>NUCLEOTIDE SEQUENCE</scope>
    <source>
        <strain evidence="3">EXF-9911</strain>
    </source>
</reference>
<dbReference type="InterPro" id="IPR036053">
    <property type="entry name" value="PABP-dom"/>
</dbReference>
<dbReference type="GO" id="GO:0003723">
    <property type="term" value="F:RNA binding"/>
    <property type="evidence" value="ECO:0007669"/>
    <property type="project" value="InterPro"/>
</dbReference>
<feature type="compositionally biased region" description="Polar residues" evidence="1">
    <location>
        <begin position="1"/>
        <end position="33"/>
    </location>
</feature>
<dbReference type="EMBL" id="JAHFXF010000595">
    <property type="protein sequence ID" value="KAG9685080.1"/>
    <property type="molecule type" value="Genomic_DNA"/>
</dbReference>
<evidence type="ECO:0000313" key="4">
    <source>
        <dbReference type="Proteomes" id="UP000779574"/>
    </source>
</evidence>
<feature type="compositionally biased region" description="Basic and acidic residues" evidence="1">
    <location>
        <begin position="34"/>
        <end position="48"/>
    </location>
</feature>
<evidence type="ECO:0000256" key="1">
    <source>
        <dbReference type="SAM" id="MobiDB-lite"/>
    </source>
</evidence>
<feature type="non-terminal residue" evidence="3">
    <location>
        <position position="301"/>
    </location>
</feature>
<feature type="domain" description="PABC" evidence="2">
    <location>
        <begin position="213"/>
        <end position="290"/>
    </location>
</feature>
<feature type="compositionally biased region" description="Polar residues" evidence="1">
    <location>
        <begin position="93"/>
        <end position="122"/>
    </location>
</feature>
<feature type="compositionally biased region" description="Low complexity" evidence="1">
    <location>
        <begin position="185"/>
        <end position="203"/>
    </location>
</feature>
<protein>
    <recommendedName>
        <fullName evidence="2">PABC domain-containing protein</fullName>
    </recommendedName>
</protein>
<accession>A0A9P8EAQ5</accession>
<dbReference type="OrthoDB" id="19742at2759"/>
<feature type="region of interest" description="Disordered" evidence="1">
    <location>
        <begin position="1"/>
        <end position="122"/>
    </location>
</feature>
<organism evidence="3 4">
    <name type="scientific">Aureobasidium melanogenum</name>
    <name type="common">Aureobasidium pullulans var. melanogenum</name>
    <dbReference type="NCBI Taxonomy" id="46634"/>
    <lineage>
        <taxon>Eukaryota</taxon>
        <taxon>Fungi</taxon>
        <taxon>Dikarya</taxon>
        <taxon>Ascomycota</taxon>
        <taxon>Pezizomycotina</taxon>
        <taxon>Dothideomycetes</taxon>
        <taxon>Dothideomycetidae</taxon>
        <taxon>Dothideales</taxon>
        <taxon>Saccotheciaceae</taxon>
        <taxon>Aureobasidium</taxon>
    </lineage>
</organism>
<feature type="compositionally biased region" description="Low complexity" evidence="1">
    <location>
        <begin position="69"/>
        <end position="83"/>
    </location>
</feature>
<gene>
    <name evidence="3" type="ORF">KCU76_g11962</name>
</gene>
<evidence type="ECO:0000313" key="3">
    <source>
        <dbReference type="EMBL" id="KAG9685080.1"/>
    </source>
</evidence>
<dbReference type="Proteomes" id="UP000779574">
    <property type="component" value="Unassembled WGS sequence"/>
</dbReference>
<name>A0A9P8EAQ5_AURME</name>
<dbReference type="InterPro" id="IPR002004">
    <property type="entry name" value="PABP_HYD_C"/>
</dbReference>
<comment type="caution">
    <text evidence="3">The sequence shown here is derived from an EMBL/GenBank/DDBJ whole genome shotgun (WGS) entry which is preliminary data.</text>
</comment>
<sequence length="301" mass="33082">MSASEAESGNNGQMIESKTSPTIDDSGTVQELSKYTHSEHKQEAHETQKTSMNRDNGFKASLANMSTPVSDDLSQSTSSSSQEVSKERGPLNMSKNNNTSEEQPGSECESTSDPWSEVTQTTLKDETDVNNFLLKRLQRWKDMLAAKKHSLLNNEDEQSLPGDILDFNASMLSREDYDDLLASATNKKQSTKPSSKSTLEEVSSSEQSTAINALLYGLTVLKAATPIQQHEMVTSLLHPKVRKMQPSLAFEVNALLLELDTEKLLTMSADEDTLHIRAKKVARAWGVELSSLEDGPGGLAW</sequence>
<evidence type="ECO:0000259" key="2">
    <source>
        <dbReference type="PROSITE" id="PS51309"/>
    </source>
</evidence>
<dbReference type="AlphaFoldDB" id="A0A9P8EAQ5"/>
<proteinExistence type="predicted"/>
<feature type="region of interest" description="Disordered" evidence="1">
    <location>
        <begin position="184"/>
        <end position="203"/>
    </location>
</feature>
<dbReference type="PROSITE" id="PS51309">
    <property type="entry name" value="PABC"/>
    <property type="match status" value="1"/>
</dbReference>